<dbReference type="InterPro" id="IPR031312">
    <property type="entry name" value="Na/sul_symport_CS"/>
</dbReference>
<name>A0ABV8CQ07_9GAMM</name>
<organism evidence="9 10">
    <name type="scientific">Pseudaeromonas sharmana</name>
    <dbReference type="NCBI Taxonomy" id="328412"/>
    <lineage>
        <taxon>Bacteria</taxon>
        <taxon>Pseudomonadati</taxon>
        <taxon>Pseudomonadota</taxon>
        <taxon>Gammaproteobacteria</taxon>
        <taxon>Aeromonadales</taxon>
        <taxon>Aeromonadaceae</taxon>
        <taxon>Pseudaeromonas</taxon>
    </lineage>
</organism>
<feature type="transmembrane region" description="Helical" evidence="7">
    <location>
        <begin position="549"/>
        <end position="576"/>
    </location>
</feature>
<feature type="transmembrane region" description="Helical" evidence="7">
    <location>
        <begin position="29"/>
        <end position="50"/>
    </location>
</feature>
<evidence type="ECO:0000256" key="5">
    <source>
        <dbReference type="ARBA" id="ARBA00022989"/>
    </source>
</evidence>
<sequence>MNIAILQVLGLLSLAIVLFVSNRVRMDVIALLLITAFVVSGMLTLPQALAGFADANVLLIALMFVIGEGLIRTGVAYRVGDWLLKLSGDSELRLVSLLMLSVATLGSVMSSTGVVAIFIPVALSLAGRIGVAPARIMMPLSMAGLISGMLTLVATPPNLVISSELERQGHGALGFFDITPIGVLILLLGIGYIRLVGNRLLARVPTTPHVHQGRRRMQELIQRYQLADRACRLQIQPGSSLIGPTLENLQLRARFGANVLGIERRRGFHHLLVGVTTQSQFEALDVLLVDLVGAEDEVEAFCRECRLRPLPLRGQYFSEHARSVGLAEVALIPDSRLPGKTLRQLAFRREYRLSVVGIQRQGDAVTEDLLDTPLQQGDTLLVAGEWKQIRYLQQHKRDFLLYDLPAEVDEMAPAQNQAPLALLCVALMVGLMISGWVPNVIAALLACLLLGAFRCIDMESAYRSIQWPTLLLIIGMMPFATALQQSGALALMVDGMSQLFGRLSPHLMLSALFLVAASIGLFISNTATALLLAPVAIGVAQQMGLSPYPFAITVAIAASAAFMTPVSSPVNTLVLVPGSYRFADFIRVGVPFTLLVMLATVLLVPLLYPFSPH</sequence>
<dbReference type="InterPro" id="IPR051679">
    <property type="entry name" value="DASS-Related_Transporters"/>
</dbReference>
<feature type="transmembrane region" description="Helical" evidence="7">
    <location>
        <begin position="420"/>
        <end position="453"/>
    </location>
</feature>
<accession>A0ABV8CQ07</accession>
<dbReference type="Pfam" id="PF03600">
    <property type="entry name" value="CitMHS"/>
    <property type="match status" value="1"/>
</dbReference>
<comment type="caution">
    <text evidence="9">The sequence shown here is derived from an EMBL/GenBank/DDBJ whole genome shotgun (WGS) entry which is preliminary data.</text>
</comment>
<proteinExistence type="predicted"/>
<evidence type="ECO:0000256" key="1">
    <source>
        <dbReference type="ARBA" id="ARBA00004141"/>
    </source>
</evidence>
<feature type="transmembrane region" description="Helical" evidence="7">
    <location>
        <begin position="136"/>
        <end position="154"/>
    </location>
</feature>
<dbReference type="Proteomes" id="UP001595692">
    <property type="component" value="Unassembled WGS sequence"/>
</dbReference>
<dbReference type="RefSeq" id="WP_377152280.1">
    <property type="nucleotide sequence ID" value="NZ_JBHSAF010000014.1"/>
</dbReference>
<evidence type="ECO:0000256" key="3">
    <source>
        <dbReference type="ARBA" id="ARBA00022692"/>
    </source>
</evidence>
<dbReference type="Pfam" id="PF02080">
    <property type="entry name" value="TrkA_C"/>
    <property type="match status" value="1"/>
</dbReference>
<feature type="domain" description="RCK C-terminal" evidence="8">
    <location>
        <begin position="314"/>
        <end position="398"/>
    </location>
</feature>
<dbReference type="InterPro" id="IPR006037">
    <property type="entry name" value="RCK_C"/>
</dbReference>
<dbReference type="PANTHER" id="PTHR43652">
    <property type="entry name" value="BASIC AMINO ACID ANTIPORTER YFCC-RELATED"/>
    <property type="match status" value="1"/>
</dbReference>
<evidence type="ECO:0000313" key="10">
    <source>
        <dbReference type="Proteomes" id="UP001595692"/>
    </source>
</evidence>
<reference evidence="10" key="1">
    <citation type="journal article" date="2019" name="Int. J. Syst. Evol. Microbiol.">
        <title>The Global Catalogue of Microorganisms (GCM) 10K type strain sequencing project: providing services to taxonomists for standard genome sequencing and annotation.</title>
        <authorList>
            <consortium name="The Broad Institute Genomics Platform"/>
            <consortium name="The Broad Institute Genome Sequencing Center for Infectious Disease"/>
            <person name="Wu L."/>
            <person name="Ma J."/>
        </authorList>
    </citation>
    <scope>NUCLEOTIDE SEQUENCE [LARGE SCALE GENOMIC DNA]</scope>
    <source>
        <strain evidence="10">CCUG 54939</strain>
    </source>
</reference>
<dbReference type="PROSITE" id="PS51202">
    <property type="entry name" value="RCK_C"/>
    <property type="match status" value="1"/>
</dbReference>
<feature type="transmembrane region" description="Helical" evidence="7">
    <location>
        <begin position="512"/>
        <end position="537"/>
    </location>
</feature>
<keyword evidence="5 7" id="KW-1133">Transmembrane helix</keyword>
<evidence type="ECO:0000256" key="2">
    <source>
        <dbReference type="ARBA" id="ARBA00022448"/>
    </source>
</evidence>
<keyword evidence="3 7" id="KW-0812">Transmembrane</keyword>
<keyword evidence="6 7" id="KW-0472">Membrane</keyword>
<evidence type="ECO:0000256" key="4">
    <source>
        <dbReference type="ARBA" id="ARBA00022737"/>
    </source>
</evidence>
<dbReference type="PANTHER" id="PTHR43652:SF1">
    <property type="entry name" value="RESPONSE REGULATOR"/>
    <property type="match status" value="1"/>
</dbReference>
<evidence type="ECO:0000256" key="7">
    <source>
        <dbReference type="SAM" id="Phobius"/>
    </source>
</evidence>
<gene>
    <name evidence="9" type="ORF">ACFOSS_10355</name>
</gene>
<keyword evidence="10" id="KW-1185">Reference proteome</keyword>
<protein>
    <submittedName>
        <fullName evidence="9">SLC13 family permease</fullName>
    </submittedName>
</protein>
<feature type="transmembrane region" description="Helical" evidence="7">
    <location>
        <begin position="588"/>
        <end position="608"/>
    </location>
</feature>
<evidence type="ECO:0000256" key="6">
    <source>
        <dbReference type="ARBA" id="ARBA00023136"/>
    </source>
</evidence>
<keyword evidence="2" id="KW-0813">Transport</keyword>
<feature type="transmembrane region" description="Helical" evidence="7">
    <location>
        <begin position="465"/>
        <end position="491"/>
    </location>
</feature>
<keyword evidence="4" id="KW-0677">Repeat</keyword>
<dbReference type="InterPro" id="IPR036721">
    <property type="entry name" value="RCK_C_sf"/>
</dbReference>
<evidence type="ECO:0000313" key="9">
    <source>
        <dbReference type="EMBL" id="MFC3913866.1"/>
    </source>
</evidence>
<feature type="transmembrane region" description="Helical" evidence="7">
    <location>
        <begin position="57"/>
        <end position="77"/>
    </location>
</feature>
<dbReference type="Gene3D" id="3.30.70.1450">
    <property type="entry name" value="Regulator of K+ conductance, C-terminal domain"/>
    <property type="match status" value="2"/>
</dbReference>
<comment type="subcellular location">
    <subcellularLocation>
        <location evidence="1">Membrane</location>
        <topology evidence="1">Multi-pass membrane protein</topology>
    </subcellularLocation>
</comment>
<evidence type="ECO:0000259" key="8">
    <source>
        <dbReference type="PROSITE" id="PS51202"/>
    </source>
</evidence>
<dbReference type="PROSITE" id="PS01271">
    <property type="entry name" value="NA_SULFATE"/>
    <property type="match status" value="1"/>
</dbReference>
<feature type="transmembrane region" description="Helical" evidence="7">
    <location>
        <begin position="97"/>
        <end position="124"/>
    </location>
</feature>
<dbReference type="InterPro" id="IPR004680">
    <property type="entry name" value="Cit_transptr-like_dom"/>
</dbReference>
<feature type="transmembrane region" description="Helical" evidence="7">
    <location>
        <begin position="174"/>
        <end position="193"/>
    </location>
</feature>
<dbReference type="SUPFAM" id="SSF116726">
    <property type="entry name" value="TrkA C-terminal domain-like"/>
    <property type="match status" value="2"/>
</dbReference>
<dbReference type="EMBL" id="JBHSAF010000014">
    <property type="protein sequence ID" value="MFC3913866.1"/>
    <property type="molecule type" value="Genomic_DNA"/>
</dbReference>